<dbReference type="Gene3D" id="1.10.10.10">
    <property type="entry name" value="Winged helix-like DNA-binding domain superfamily/Winged helix DNA-binding domain"/>
    <property type="match status" value="1"/>
</dbReference>
<reference evidence="2" key="1">
    <citation type="journal article" date="2019" name="Int. J. Syst. Evol. Microbiol.">
        <title>The Global Catalogue of Microorganisms (GCM) 10K type strain sequencing project: providing services to taxonomists for standard genome sequencing and annotation.</title>
        <authorList>
            <consortium name="The Broad Institute Genomics Platform"/>
            <consortium name="The Broad Institute Genome Sequencing Center for Infectious Disease"/>
            <person name="Wu L."/>
            <person name="Ma J."/>
        </authorList>
    </citation>
    <scope>NUCLEOTIDE SEQUENCE [LARGE SCALE GENOMIC DNA]</scope>
    <source>
        <strain evidence="2">CGMCC 1.12702</strain>
    </source>
</reference>
<proteinExistence type="predicted"/>
<organism evidence="1 2">
    <name type="scientific">Sphingomonas arantia</name>
    <dbReference type="NCBI Taxonomy" id="1460676"/>
    <lineage>
        <taxon>Bacteria</taxon>
        <taxon>Pseudomonadati</taxon>
        <taxon>Pseudomonadota</taxon>
        <taxon>Alphaproteobacteria</taxon>
        <taxon>Sphingomonadales</taxon>
        <taxon>Sphingomonadaceae</taxon>
        <taxon>Sphingomonas</taxon>
    </lineage>
</organism>
<keyword evidence="2" id="KW-1185">Reference proteome</keyword>
<gene>
    <name evidence="1" type="ORF">ACFSGX_09425</name>
</gene>
<accession>A0ABW4TWP8</accession>
<dbReference type="SUPFAM" id="SSF46785">
    <property type="entry name" value="Winged helix' DNA-binding domain"/>
    <property type="match status" value="1"/>
</dbReference>
<comment type="caution">
    <text evidence="1">The sequence shown here is derived from an EMBL/GenBank/DDBJ whole genome shotgun (WGS) entry which is preliminary data.</text>
</comment>
<sequence>MIMEYGASTMRRTMVLVSDGAAAEARATAMARNVGLAVSRAMTVAEAVDAPDRTLAADLLFVEVDDDPGAAYDVLLARVARLALGGQAAVVAIRPELIDVTDAALGDAPVGLVCAGRASDRLAAIEIAMATGGGLLREDGPDREDQLRMISAELSRIADRLVASVEPRLGGADALPAMVQAADAPAIGAEAFRRILRRRRLRDQFLGEGLFSDPAWDMLLDLAAARLEGNPVAVSSLCIAAAVPATTALRWIRALTQRGLMVRTPDVEDGRRVYITLSDDTAHAMDGYVRAAQTVEG</sequence>
<dbReference type="InterPro" id="IPR036388">
    <property type="entry name" value="WH-like_DNA-bd_sf"/>
</dbReference>
<evidence type="ECO:0000313" key="2">
    <source>
        <dbReference type="Proteomes" id="UP001597400"/>
    </source>
</evidence>
<protein>
    <submittedName>
        <fullName evidence="1">MarR family transcriptional regulator</fullName>
    </submittedName>
</protein>
<name>A0ABW4TWP8_9SPHN</name>
<dbReference type="InterPro" id="IPR036390">
    <property type="entry name" value="WH_DNA-bd_sf"/>
</dbReference>
<dbReference type="EMBL" id="JBHUGS010000002">
    <property type="protein sequence ID" value="MFD1950983.1"/>
    <property type="molecule type" value="Genomic_DNA"/>
</dbReference>
<evidence type="ECO:0000313" key="1">
    <source>
        <dbReference type="EMBL" id="MFD1950983.1"/>
    </source>
</evidence>
<dbReference type="Proteomes" id="UP001597400">
    <property type="component" value="Unassembled WGS sequence"/>
</dbReference>